<dbReference type="EMBL" id="CANL01000038">
    <property type="protein sequence ID" value="CCM64642.1"/>
    <property type="molecule type" value="Genomic_DNA"/>
</dbReference>
<dbReference type="EC" id="1.-.-.-" evidence="4"/>
<dbReference type="Gene3D" id="3.40.50.720">
    <property type="entry name" value="NAD(P)-binding Rossmann-like Domain"/>
    <property type="match status" value="1"/>
</dbReference>
<accession>R4Z6L3</accession>
<dbReference type="CDD" id="cd05276">
    <property type="entry name" value="p53_inducible_oxidoreductase"/>
    <property type="match status" value="1"/>
</dbReference>
<dbReference type="STRING" id="1229780.BN381_430038"/>
<evidence type="ECO:0000259" key="3">
    <source>
        <dbReference type="SMART" id="SM00829"/>
    </source>
</evidence>
<dbReference type="SMART" id="SM00829">
    <property type="entry name" value="PKS_ER"/>
    <property type="match status" value="1"/>
</dbReference>
<name>R4Z6L3_9ACTN</name>
<dbReference type="eggNOG" id="COG0604">
    <property type="taxonomic scope" value="Bacteria"/>
</dbReference>
<dbReference type="AlphaFoldDB" id="R4Z6L3"/>
<protein>
    <submittedName>
        <fullName evidence="4">Putative Quinone oxidoreductase PIG3</fullName>
        <ecNumber evidence="4">1.-.-.-</ecNumber>
    </submittedName>
</protein>
<sequence>MELPTTVLAPSRSIDHMRAVVLKSYGGPEVLTIREVPDPTPGPTEVVVDIAATALNRADLLQRRGLYPGPSMDHEIPGMEYAGSVREVGKRVHQLAVGDRVMGIVGGGAYAEAIAVDERQVMAVPDAVGLPAAAAIPEAFLTAFDALVVQGGLTSGRWAFIHAGASGVGTAGIQIAKAIGARVIVTASETKLEACSALGADLVIDYRNDDVVARTKQATGPVGVHTVLDVVGADTLAANLKIAAIGARIIQVGTMGGGSGDINLGALMMKRVALIGTVLRSRPAEEKATLTQRVATELLPMFDSGLLKPVIDTTFAVEDIAAAHEHMEANANVGKVLITIGPGA</sequence>
<dbReference type="GO" id="GO:0070402">
    <property type="term" value="F:NADPH binding"/>
    <property type="evidence" value="ECO:0007669"/>
    <property type="project" value="TreeGrafter"/>
</dbReference>
<evidence type="ECO:0000256" key="1">
    <source>
        <dbReference type="ARBA" id="ARBA00022857"/>
    </source>
</evidence>
<dbReference type="Pfam" id="PF00107">
    <property type="entry name" value="ADH_zinc_N"/>
    <property type="match status" value="1"/>
</dbReference>
<dbReference type="PANTHER" id="PTHR48106">
    <property type="entry name" value="QUINONE OXIDOREDUCTASE PIG3-RELATED"/>
    <property type="match status" value="1"/>
</dbReference>
<evidence type="ECO:0000256" key="2">
    <source>
        <dbReference type="ARBA" id="ARBA00023002"/>
    </source>
</evidence>
<evidence type="ECO:0000313" key="5">
    <source>
        <dbReference type="Proteomes" id="UP000018291"/>
    </source>
</evidence>
<dbReference type="InterPro" id="IPR013149">
    <property type="entry name" value="ADH-like_C"/>
</dbReference>
<dbReference type="PANTHER" id="PTHR48106:SF18">
    <property type="entry name" value="QUINONE OXIDOREDUCTASE PIG3"/>
    <property type="match status" value="1"/>
</dbReference>
<dbReference type="SUPFAM" id="SSF51735">
    <property type="entry name" value="NAD(P)-binding Rossmann-fold domains"/>
    <property type="match status" value="1"/>
</dbReference>
<organism evidence="4 5">
    <name type="scientific">Candidatus Neomicrothrix parvicella RN1</name>
    <dbReference type="NCBI Taxonomy" id="1229780"/>
    <lineage>
        <taxon>Bacteria</taxon>
        <taxon>Bacillati</taxon>
        <taxon>Actinomycetota</taxon>
        <taxon>Acidimicrobiia</taxon>
        <taxon>Acidimicrobiales</taxon>
        <taxon>Microthrixaceae</taxon>
        <taxon>Candidatus Neomicrothrix</taxon>
    </lineage>
</organism>
<dbReference type="InterPro" id="IPR020843">
    <property type="entry name" value="ER"/>
</dbReference>
<gene>
    <name evidence="4" type="ORF">BN381_430038</name>
</gene>
<dbReference type="InterPro" id="IPR013154">
    <property type="entry name" value="ADH-like_N"/>
</dbReference>
<comment type="caution">
    <text evidence="4">The sequence shown here is derived from an EMBL/GenBank/DDBJ whole genome shotgun (WGS) entry which is preliminary data.</text>
</comment>
<dbReference type="SUPFAM" id="SSF50129">
    <property type="entry name" value="GroES-like"/>
    <property type="match status" value="1"/>
</dbReference>
<keyword evidence="2 4" id="KW-0560">Oxidoreductase</keyword>
<dbReference type="GO" id="GO:0016651">
    <property type="term" value="F:oxidoreductase activity, acting on NAD(P)H"/>
    <property type="evidence" value="ECO:0007669"/>
    <property type="project" value="TreeGrafter"/>
</dbReference>
<reference evidence="4 5" key="1">
    <citation type="journal article" date="2013" name="ISME J.">
        <title>Metabolic model for the filamentous 'Candidatus Microthrix parvicella' based on genomic and metagenomic analyses.</title>
        <authorList>
            <person name="Jon McIlroy S."/>
            <person name="Kristiansen R."/>
            <person name="Albertsen M."/>
            <person name="Michael Karst S."/>
            <person name="Rossetti S."/>
            <person name="Lund Nielsen J."/>
            <person name="Tandoi V."/>
            <person name="James Seviour R."/>
            <person name="Nielsen P.H."/>
        </authorList>
    </citation>
    <scope>NUCLEOTIDE SEQUENCE [LARGE SCALE GENOMIC DNA]</scope>
    <source>
        <strain evidence="4 5">RN1</strain>
    </source>
</reference>
<keyword evidence="1" id="KW-0521">NADP</keyword>
<dbReference type="HOGENOM" id="CLU_026673_3_4_11"/>
<evidence type="ECO:0000313" key="4">
    <source>
        <dbReference type="EMBL" id="CCM64642.1"/>
    </source>
</evidence>
<keyword evidence="5" id="KW-1185">Reference proteome</keyword>
<proteinExistence type="predicted"/>
<feature type="domain" description="Enoyl reductase (ER)" evidence="3">
    <location>
        <begin position="26"/>
        <end position="338"/>
    </location>
</feature>
<dbReference type="Proteomes" id="UP000018291">
    <property type="component" value="Unassembled WGS sequence"/>
</dbReference>
<dbReference type="Pfam" id="PF08240">
    <property type="entry name" value="ADH_N"/>
    <property type="match status" value="1"/>
</dbReference>
<dbReference type="NCBIfam" id="TIGR02824">
    <property type="entry name" value="quinone_pig3"/>
    <property type="match status" value="1"/>
</dbReference>
<dbReference type="Gene3D" id="3.90.180.10">
    <property type="entry name" value="Medium-chain alcohol dehydrogenases, catalytic domain"/>
    <property type="match status" value="1"/>
</dbReference>
<dbReference type="InterPro" id="IPR014189">
    <property type="entry name" value="Quinone_OxRdtase_PIG3"/>
</dbReference>
<dbReference type="InterPro" id="IPR036291">
    <property type="entry name" value="NAD(P)-bd_dom_sf"/>
</dbReference>
<dbReference type="InterPro" id="IPR011032">
    <property type="entry name" value="GroES-like_sf"/>
</dbReference>